<protein>
    <recommendedName>
        <fullName evidence="6">3-hydroxyisobutyryl-CoA hydrolase, mitochondrial</fullName>
        <ecNumber evidence="5">3.1.2.4</ecNumber>
    </recommendedName>
    <alternativeName>
        <fullName evidence="11">3-hydroxyisobutyryl-coenzyme A hydrolase</fullName>
    </alternativeName>
</protein>
<keyword evidence="7" id="KW-0101">Branched-chain amino acid catabolism</keyword>
<dbReference type="GO" id="GO:0005739">
    <property type="term" value="C:mitochondrion"/>
    <property type="evidence" value="ECO:0007669"/>
    <property type="project" value="UniProtKB-SubCell"/>
</dbReference>
<organism evidence="13 14">
    <name type="scientific">Acrobeloides nanus</name>
    <dbReference type="NCBI Taxonomy" id="290746"/>
    <lineage>
        <taxon>Eukaryota</taxon>
        <taxon>Metazoa</taxon>
        <taxon>Ecdysozoa</taxon>
        <taxon>Nematoda</taxon>
        <taxon>Chromadorea</taxon>
        <taxon>Rhabditida</taxon>
        <taxon>Tylenchina</taxon>
        <taxon>Cephalobomorpha</taxon>
        <taxon>Cephaloboidea</taxon>
        <taxon>Cephalobidae</taxon>
        <taxon>Acrobeloides</taxon>
    </lineage>
</organism>
<dbReference type="NCBIfam" id="NF004127">
    <property type="entry name" value="PRK05617.1"/>
    <property type="match status" value="1"/>
</dbReference>
<evidence type="ECO:0000256" key="1">
    <source>
        <dbReference type="ARBA" id="ARBA00001709"/>
    </source>
</evidence>
<keyword evidence="9" id="KW-0496">Mitochondrion</keyword>
<comment type="subcellular location">
    <subcellularLocation>
        <location evidence="2">Mitochondrion</location>
    </subcellularLocation>
</comment>
<comment type="catalytic activity">
    <reaction evidence="1">
        <text>3-hydroxy-2-methylpropanoyl-CoA + H2O = 3-hydroxy-2-methylpropanoate + CoA + H(+)</text>
        <dbReference type="Rhea" id="RHEA:20888"/>
        <dbReference type="ChEBI" id="CHEBI:11805"/>
        <dbReference type="ChEBI" id="CHEBI:15377"/>
        <dbReference type="ChEBI" id="CHEBI:15378"/>
        <dbReference type="ChEBI" id="CHEBI:57287"/>
        <dbReference type="ChEBI" id="CHEBI:57340"/>
        <dbReference type="EC" id="3.1.2.4"/>
    </reaction>
</comment>
<comment type="similarity">
    <text evidence="4">Belongs to the enoyl-CoA hydratase/isomerase family.</text>
</comment>
<dbReference type="Gene3D" id="3.90.226.10">
    <property type="entry name" value="2-enoyl-CoA Hydratase, Chain A, domain 1"/>
    <property type="match status" value="1"/>
</dbReference>
<feature type="domain" description="Enoyl-CoA hydratase/isomerase" evidence="12">
    <location>
        <begin position="41"/>
        <end position="342"/>
    </location>
</feature>
<comment type="pathway">
    <text evidence="3">Amino-acid degradation; L-valine degradation.</text>
</comment>
<dbReference type="GO" id="GO:0006574">
    <property type="term" value="P:L-valine catabolic process"/>
    <property type="evidence" value="ECO:0007669"/>
    <property type="project" value="TreeGrafter"/>
</dbReference>
<evidence type="ECO:0000256" key="11">
    <source>
        <dbReference type="ARBA" id="ARBA00031181"/>
    </source>
</evidence>
<evidence type="ECO:0000256" key="4">
    <source>
        <dbReference type="ARBA" id="ARBA00005254"/>
    </source>
</evidence>
<dbReference type="InterPro" id="IPR045004">
    <property type="entry name" value="ECH_dom"/>
</dbReference>
<proteinExistence type="inferred from homology"/>
<dbReference type="PANTHER" id="PTHR43176">
    <property type="entry name" value="3-HYDROXYISOBUTYRYL-COA HYDROLASE-RELATED"/>
    <property type="match status" value="1"/>
</dbReference>
<dbReference type="WBParaSite" id="ACRNAN_Path_1091.g4167.t1">
    <property type="protein sequence ID" value="ACRNAN_Path_1091.g4167.t1"/>
    <property type="gene ID" value="ACRNAN_Path_1091.g4167"/>
</dbReference>
<keyword evidence="8" id="KW-0378">Hydrolase</keyword>
<evidence type="ECO:0000313" key="13">
    <source>
        <dbReference type="Proteomes" id="UP000887540"/>
    </source>
</evidence>
<reference evidence="14" key="1">
    <citation type="submission" date="2022-11" db="UniProtKB">
        <authorList>
            <consortium name="WormBaseParasite"/>
        </authorList>
    </citation>
    <scope>IDENTIFICATION</scope>
</reference>
<name>A0A914BVG6_9BILA</name>
<dbReference type="Pfam" id="PF16113">
    <property type="entry name" value="ECH_2"/>
    <property type="match status" value="1"/>
</dbReference>
<evidence type="ECO:0000256" key="9">
    <source>
        <dbReference type="ARBA" id="ARBA00023128"/>
    </source>
</evidence>
<evidence type="ECO:0000256" key="2">
    <source>
        <dbReference type="ARBA" id="ARBA00004173"/>
    </source>
</evidence>
<evidence type="ECO:0000256" key="8">
    <source>
        <dbReference type="ARBA" id="ARBA00022801"/>
    </source>
</evidence>
<dbReference type="AlphaFoldDB" id="A0A914BVG6"/>
<dbReference type="Proteomes" id="UP000887540">
    <property type="component" value="Unplaced"/>
</dbReference>
<comment type="function">
    <text evidence="10">Hydrolyzes 3-hydroxyisobutyryl-CoA (HIBYL-CoA), a saline catabolite. Has high activity toward isobutyryl-CoA. Could be an isobutyryl-CoA dehydrogenase that functions in valine catabolism. Also hydrolyzes 3-hydroxypropanoyl-CoA.</text>
</comment>
<sequence>MTVKENNLQTYFNERFKKLYDSTDEVVFMDGDRYNIPKRKMILLNRPKALNALNLPMVRTMYKQMLEWQDSLQIQMVIIKGAGEKAFCAGGDVLAVTKSAKEGSGTYHKDFFREEYKLNYLIGTYSVPVISFMDGITMGGGCGIALNGMYRVATEKTLLAMPETALGLFPDVGGSYFLTKLKGNLGMFLALTGYRLKGADIYHAGLATNYVESSKVQELIIELINNNDATNDFVIYSMIEAREPKNIPPFSLEPHLETIEKCFDGDSVEDIIEKLEADGSEFAKKQVVELKKMSPTSLKVTFRQLKEGAKMSFEEIFTMEYRLTQRFMKDHDFHEGCRASMLAFDQFYAITIRAANLNSKCL</sequence>
<accession>A0A914BVG6</accession>
<evidence type="ECO:0000256" key="6">
    <source>
        <dbReference type="ARBA" id="ARBA00016714"/>
    </source>
</evidence>
<keyword evidence="13" id="KW-1185">Reference proteome</keyword>
<dbReference type="CDD" id="cd06558">
    <property type="entry name" value="crotonase-like"/>
    <property type="match status" value="1"/>
</dbReference>
<evidence type="ECO:0000256" key="3">
    <source>
        <dbReference type="ARBA" id="ARBA00005109"/>
    </source>
</evidence>
<evidence type="ECO:0000256" key="10">
    <source>
        <dbReference type="ARBA" id="ARBA00024871"/>
    </source>
</evidence>
<evidence type="ECO:0000259" key="12">
    <source>
        <dbReference type="Pfam" id="PF16113"/>
    </source>
</evidence>
<evidence type="ECO:0000313" key="14">
    <source>
        <dbReference type="WBParaSite" id="ACRNAN_Path_1091.g4167.t1"/>
    </source>
</evidence>
<dbReference type="InterPro" id="IPR032259">
    <property type="entry name" value="HIBYL-CoA-H"/>
</dbReference>
<dbReference type="GO" id="GO:0003860">
    <property type="term" value="F:3-hydroxyisobutyryl-CoA hydrolase activity"/>
    <property type="evidence" value="ECO:0007669"/>
    <property type="project" value="UniProtKB-EC"/>
</dbReference>
<dbReference type="EC" id="3.1.2.4" evidence="5"/>
<dbReference type="SUPFAM" id="SSF52096">
    <property type="entry name" value="ClpP/crotonase"/>
    <property type="match status" value="1"/>
</dbReference>
<evidence type="ECO:0000256" key="5">
    <source>
        <dbReference type="ARBA" id="ARBA00011915"/>
    </source>
</evidence>
<dbReference type="PANTHER" id="PTHR43176:SF3">
    <property type="entry name" value="3-HYDROXYISOBUTYRYL-COA HYDROLASE, MITOCHONDRIAL"/>
    <property type="match status" value="1"/>
</dbReference>
<evidence type="ECO:0000256" key="7">
    <source>
        <dbReference type="ARBA" id="ARBA00022456"/>
    </source>
</evidence>
<dbReference type="InterPro" id="IPR029045">
    <property type="entry name" value="ClpP/crotonase-like_dom_sf"/>
</dbReference>
<dbReference type="FunFam" id="3.90.226.10:FF:000026">
    <property type="entry name" value="3-hydroxyisobutyryl-CoA hydrolase, mitochondrial"/>
    <property type="match status" value="1"/>
</dbReference>